<dbReference type="EMBL" id="CP141882">
    <property type="protein sequence ID" value="WRT65248.1"/>
    <property type="molecule type" value="Genomic_DNA"/>
</dbReference>
<feature type="transmembrane region" description="Helical" evidence="1">
    <location>
        <begin position="6"/>
        <end position="26"/>
    </location>
</feature>
<keyword evidence="1" id="KW-1133">Transmembrane helix</keyword>
<sequence>MIIQILIALGTILLFLLSIPLVRYIYLNVLIPLITCSSLVLISIVVFYPIYFIYINSPYVPQLVNDSKVYVLTLPRKWLWNMEFYLHIRTRDIYPNSTDQGPPYPLNHPHPEPYNRISMIRKLCWLWIKQSVWDLFGIPYGYYAEQNKQFQLETKERQKELGLGDKTSGKFTFGLGMGAWRHQYNPGRSGENSDNDTDTAYHVYDDRFGPNNQYSYNNFTSPPPYDNDTHFNGYYTQAKVCSCTTTCPIHTARYTLQIDTLLPTGTIVIPPPEYEENHARVQPSMANDPLYNRITQFANTPPHTFSRQDY</sequence>
<evidence type="ECO:0008006" key="4">
    <source>
        <dbReference type="Google" id="ProtNLM"/>
    </source>
</evidence>
<dbReference type="RefSeq" id="XP_062789988.1">
    <property type="nucleotide sequence ID" value="XM_062933937.1"/>
</dbReference>
<accession>A0ABZ1CUN7</accession>
<keyword evidence="1" id="KW-0472">Membrane</keyword>
<evidence type="ECO:0000313" key="3">
    <source>
        <dbReference type="Proteomes" id="UP001329825"/>
    </source>
</evidence>
<evidence type="ECO:0000256" key="1">
    <source>
        <dbReference type="SAM" id="Phobius"/>
    </source>
</evidence>
<name>A0ABZ1CUN7_9TREE</name>
<dbReference type="Proteomes" id="UP001329825">
    <property type="component" value="Chromosome 2"/>
</dbReference>
<keyword evidence="1" id="KW-0812">Transmembrane</keyword>
<gene>
    <name evidence="2" type="ORF">IL334_002191</name>
</gene>
<reference evidence="2 3" key="1">
    <citation type="submission" date="2024-01" db="EMBL/GenBank/DDBJ databases">
        <title>Comparative genomics of Cryptococcus and Kwoniella reveals pathogenesis evolution and contrasting modes of karyotype evolution via chromosome fusion or intercentromeric recombination.</title>
        <authorList>
            <person name="Coelho M.A."/>
            <person name="David-Palma M."/>
            <person name="Shea T."/>
            <person name="Bowers K."/>
            <person name="McGinley-Smith S."/>
            <person name="Mohammad A.W."/>
            <person name="Gnirke A."/>
            <person name="Yurkov A.M."/>
            <person name="Nowrousian M."/>
            <person name="Sun S."/>
            <person name="Cuomo C.A."/>
            <person name="Heitman J."/>
        </authorList>
    </citation>
    <scope>NUCLEOTIDE SEQUENCE [LARGE SCALE GENOMIC DNA]</scope>
    <source>
        <strain evidence="2">CBS 11374</strain>
    </source>
</reference>
<evidence type="ECO:0000313" key="2">
    <source>
        <dbReference type="EMBL" id="WRT65248.1"/>
    </source>
</evidence>
<organism evidence="2 3">
    <name type="scientific">Kwoniella shivajii</name>
    <dbReference type="NCBI Taxonomy" id="564305"/>
    <lineage>
        <taxon>Eukaryota</taxon>
        <taxon>Fungi</taxon>
        <taxon>Dikarya</taxon>
        <taxon>Basidiomycota</taxon>
        <taxon>Agaricomycotina</taxon>
        <taxon>Tremellomycetes</taxon>
        <taxon>Tremellales</taxon>
        <taxon>Cryptococcaceae</taxon>
        <taxon>Kwoniella</taxon>
    </lineage>
</organism>
<dbReference type="GeneID" id="87954322"/>
<protein>
    <recommendedName>
        <fullName evidence="4">Defect at low temperature protein 1</fullName>
    </recommendedName>
</protein>
<feature type="transmembrane region" description="Helical" evidence="1">
    <location>
        <begin position="33"/>
        <end position="54"/>
    </location>
</feature>
<keyword evidence="3" id="KW-1185">Reference proteome</keyword>
<proteinExistence type="predicted"/>